<gene>
    <name evidence="1" type="ORF">DCAF_LOCUS16567</name>
</gene>
<dbReference type="AlphaFoldDB" id="A0AAV1RYR5"/>
<evidence type="ECO:0000313" key="1">
    <source>
        <dbReference type="EMBL" id="CAK7341997.1"/>
    </source>
</evidence>
<dbReference type="EMBL" id="CAWUPB010001160">
    <property type="protein sequence ID" value="CAK7341997.1"/>
    <property type="molecule type" value="Genomic_DNA"/>
</dbReference>
<dbReference type="Proteomes" id="UP001314170">
    <property type="component" value="Unassembled WGS sequence"/>
</dbReference>
<comment type="caution">
    <text evidence="1">The sequence shown here is derived from an EMBL/GenBank/DDBJ whole genome shotgun (WGS) entry which is preliminary data.</text>
</comment>
<organism evidence="1 2">
    <name type="scientific">Dovyalis caffra</name>
    <dbReference type="NCBI Taxonomy" id="77055"/>
    <lineage>
        <taxon>Eukaryota</taxon>
        <taxon>Viridiplantae</taxon>
        <taxon>Streptophyta</taxon>
        <taxon>Embryophyta</taxon>
        <taxon>Tracheophyta</taxon>
        <taxon>Spermatophyta</taxon>
        <taxon>Magnoliopsida</taxon>
        <taxon>eudicotyledons</taxon>
        <taxon>Gunneridae</taxon>
        <taxon>Pentapetalae</taxon>
        <taxon>rosids</taxon>
        <taxon>fabids</taxon>
        <taxon>Malpighiales</taxon>
        <taxon>Salicaceae</taxon>
        <taxon>Flacourtieae</taxon>
        <taxon>Dovyalis</taxon>
    </lineage>
</organism>
<reference evidence="1 2" key="1">
    <citation type="submission" date="2024-01" db="EMBL/GenBank/DDBJ databases">
        <authorList>
            <person name="Waweru B."/>
        </authorList>
    </citation>
    <scope>NUCLEOTIDE SEQUENCE [LARGE SCALE GENOMIC DNA]</scope>
</reference>
<protein>
    <submittedName>
        <fullName evidence="1">Uncharacterized protein</fullName>
    </submittedName>
</protein>
<name>A0AAV1RYR5_9ROSI</name>
<keyword evidence="2" id="KW-1185">Reference proteome</keyword>
<sequence>MVENKEGEGQEKEIKAKLKLSWVRFGEREAGHVKVGCFSGGSGWASAMSSTITAMESIQA</sequence>
<evidence type="ECO:0000313" key="2">
    <source>
        <dbReference type="Proteomes" id="UP001314170"/>
    </source>
</evidence>
<accession>A0AAV1RYR5</accession>
<proteinExistence type="predicted"/>